<dbReference type="InterPro" id="IPR007111">
    <property type="entry name" value="NACHT_NTPase"/>
</dbReference>
<keyword evidence="2" id="KW-0472">Membrane</keyword>
<feature type="transmembrane region" description="Helical" evidence="2">
    <location>
        <begin position="490"/>
        <end position="507"/>
    </location>
</feature>
<evidence type="ECO:0000259" key="3">
    <source>
        <dbReference type="Pfam" id="PF05729"/>
    </source>
</evidence>
<organism evidence="4 5">
    <name type="scientific">Nonomuraea polychroma</name>
    <dbReference type="NCBI Taxonomy" id="46176"/>
    <lineage>
        <taxon>Bacteria</taxon>
        <taxon>Bacillati</taxon>
        <taxon>Actinomycetota</taxon>
        <taxon>Actinomycetes</taxon>
        <taxon>Streptosporangiales</taxon>
        <taxon>Streptosporangiaceae</taxon>
        <taxon>Nonomuraea</taxon>
    </lineage>
</organism>
<keyword evidence="5" id="KW-1185">Reference proteome</keyword>
<dbReference type="Gene3D" id="3.40.50.300">
    <property type="entry name" value="P-loop containing nucleotide triphosphate hydrolases"/>
    <property type="match status" value="1"/>
</dbReference>
<keyword evidence="2" id="KW-1133">Transmembrane helix</keyword>
<protein>
    <submittedName>
        <fullName evidence="4">NACHT domain-containing protein</fullName>
    </submittedName>
</protein>
<comment type="caution">
    <text evidence="4">The sequence shown here is derived from an EMBL/GenBank/DDBJ whole genome shotgun (WGS) entry which is preliminary data.</text>
</comment>
<reference evidence="4 5" key="1">
    <citation type="submission" date="2019-01" db="EMBL/GenBank/DDBJ databases">
        <title>Sequencing the genomes of 1000 actinobacteria strains.</title>
        <authorList>
            <person name="Klenk H.-P."/>
        </authorList>
    </citation>
    <scope>NUCLEOTIDE SEQUENCE [LARGE SCALE GENOMIC DNA]</scope>
    <source>
        <strain evidence="4 5">DSM 43925</strain>
    </source>
</reference>
<dbReference type="InterPro" id="IPR011990">
    <property type="entry name" value="TPR-like_helical_dom_sf"/>
</dbReference>
<dbReference type="InterPro" id="IPR027417">
    <property type="entry name" value="P-loop_NTPase"/>
</dbReference>
<feature type="domain" description="NACHT" evidence="3">
    <location>
        <begin position="136"/>
        <end position="298"/>
    </location>
</feature>
<dbReference type="EMBL" id="SAUN01000001">
    <property type="protein sequence ID" value="RVX45162.1"/>
    <property type="molecule type" value="Genomic_DNA"/>
</dbReference>
<dbReference type="SUPFAM" id="SSF81901">
    <property type="entry name" value="HCP-like"/>
    <property type="match status" value="1"/>
</dbReference>
<dbReference type="Proteomes" id="UP000284824">
    <property type="component" value="Unassembled WGS sequence"/>
</dbReference>
<dbReference type="Pfam" id="PF05729">
    <property type="entry name" value="NACHT"/>
    <property type="match status" value="1"/>
</dbReference>
<proteinExistence type="predicted"/>
<evidence type="ECO:0000256" key="1">
    <source>
        <dbReference type="SAM" id="MobiDB-lite"/>
    </source>
</evidence>
<evidence type="ECO:0000313" key="5">
    <source>
        <dbReference type="Proteomes" id="UP000284824"/>
    </source>
</evidence>
<evidence type="ECO:0000313" key="4">
    <source>
        <dbReference type="EMBL" id="RVX45162.1"/>
    </source>
</evidence>
<dbReference type="Gene3D" id="1.25.40.10">
    <property type="entry name" value="Tetratricopeptide repeat domain"/>
    <property type="match status" value="2"/>
</dbReference>
<feature type="transmembrane region" description="Helical" evidence="2">
    <location>
        <begin position="427"/>
        <end position="446"/>
    </location>
</feature>
<accession>A0A438MH34</accession>
<dbReference type="AlphaFoldDB" id="A0A438MH34"/>
<feature type="transmembrane region" description="Helical" evidence="2">
    <location>
        <begin position="24"/>
        <end position="43"/>
    </location>
</feature>
<keyword evidence="2" id="KW-0812">Transmembrane</keyword>
<dbReference type="RefSeq" id="WP_127936823.1">
    <property type="nucleotide sequence ID" value="NZ_SAUN01000001.1"/>
</dbReference>
<dbReference type="OrthoDB" id="419058at2"/>
<evidence type="ECO:0000256" key="2">
    <source>
        <dbReference type="SAM" id="Phobius"/>
    </source>
</evidence>
<name>A0A438MH34_9ACTN</name>
<feature type="region of interest" description="Disordered" evidence="1">
    <location>
        <begin position="540"/>
        <end position="564"/>
    </location>
</feature>
<gene>
    <name evidence="4" type="ORF">EDD27_7942</name>
</gene>
<sequence>MATALAAMINLATGTVQVQQPWWAPLVWALTVLLIVGAIIVEWRERRSQAGQAHELNQVTDWLARQVREQWEHEAVLRRLAEPMPLQVRWRSTRRPVVADRHLVLDGPAEADWESLPLHGQAEEITQAFLGLPHERLVVLGEPGAGKSVLAVLLTLGLLRHRQALPPGEQERVPVPVLVPIASWNPQVEHLQAFLARRLSEDYPRLRQLGEGAASLAAALIADRRLLAILDGLDELPEHQHQRAVSQLNGYAGLGRGLVVTCRSREYEQAVGKAGMELARAAVVELQPVTVEQAIEFLSQPARARPRWQPVFDHLRAHPDGALAVVLSTPLMTTLARAAYADPAANPGELVTLNRVSAIRATLIDGFVAGAYQLDRWEPLHGRRLRGYPPERAGRWLACLAFQLTEAGRVDWWWWQMPAGLLMVRPYHAAAMIVVGAILLGAGLAMAAGLSVAAAATVLVAVNVADLWRPLWPTGYPPSYRSASRRRVRLLRMVFAATGPMMAGLLLSVPLFGLAVGLITAGLVAALPIRWSRHSVSGAQPGRAWSGSRRTPTTRRRAGPRATVRANHRAAAGAAIRHAVPAALIVTLAATIHPLAPDVRAAALVTMLVSGANAGLASGWRTWIRYRTIHLSLAARGLLPWRLWRFLEDAHLRGVLRQVGGAWQFRHVLLQTHLATAIGADHLRARAHAGDEDADARLIDLLAEQGRTEELRARADAGDGRAAGWLAGLLAGQGRMDEAIALLRPHADGGSHPAAERLVALLAGQGRMDEALAVLAARADAGDYFVADQLVDLLAEHGRVDELRARADAGDGWAAVRLAGLLAEQGRTDEAIAVLTARADAGDVHAVVRLARLAGHGRLDEAIAFLRPHADAGHYFAGEGLASLLAEHGRVHELRARADAGDLCAALHLAGLLAGQGRVDEAIALLRPHADAGALDAEIRLASLLAERGRVDELRSRADAGDGWAAVRLADVLAGQGRTDEAIALLIRPADAGDYFVADRLVDLLAEQGRVDELRARADAGEFRAGQLRAAERLADLLAEQGRVDELRARADAEDRWAAGRLAGLLAGQGRVDEAIALLRPHADAGDWEAVEQLVSLLCGQGRADEAIALLIAQAGIDGLRAAKRLTELLTEQGLVDE</sequence>
<dbReference type="SUPFAM" id="SSF52540">
    <property type="entry name" value="P-loop containing nucleoside triphosphate hydrolases"/>
    <property type="match status" value="1"/>
</dbReference>